<keyword evidence="2" id="KW-0472">Membrane</keyword>
<gene>
    <name evidence="4" type="ORF">SDC9_53502</name>
</gene>
<dbReference type="AlphaFoldDB" id="A0A644WTE2"/>
<dbReference type="Pfam" id="PF01103">
    <property type="entry name" value="Omp85"/>
    <property type="match status" value="1"/>
</dbReference>
<protein>
    <recommendedName>
        <fullName evidence="3">Bacterial surface antigen (D15) domain-containing protein</fullName>
    </recommendedName>
</protein>
<dbReference type="GO" id="GO:0019867">
    <property type="term" value="C:outer membrane"/>
    <property type="evidence" value="ECO:0007669"/>
    <property type="project" value="InterPro"/>
</dbReference>
<organism evidence="4">
    <name type="scientific">bioreactor metagenome</name>
    <dbReference type="NCBI Taxonomy" id="1076179"/>
    <lineage>
        <taxon>unclassified sequences</taxon>
        <taxon>metagenomes</taxon>
        <taxon>ecological metagenomes</taxon>
    </lineage>
</organism>
<evidence type="ECO:0000259" key="3">
    <source>
        <dbReference type="Pfam" id="PF01103"/>
    </source>
</evidence>
<name>A0A644WTE2_9ZZZZ</name>
<evidence type="ECO:0000256" key="2">
    <source>
        <dbReference type="ARBA" id="ARBA00023136"/>
    </source>
</evidence>
<evidence type="ECO:0000256" key="1">
    <source>
        <dbReference type="ARBA" id="ARBA00004370"/>
    </source>
</evidence>
<accession>A0A644WTE2</accession>
<sequence>MVFCDSGIVRVNVTERWYIWPVPFFNIEERNFNVWLRNMSLEKVTYGLYVYNENFRGRKEYLKLLCKTGYNQIYGMSYSKPYIDRKQNWGFSAALGFEASHSISYNVINHEPENLKLADGYAYSGLFSQMSATRRVGMYQLHKFSVMYEATSFSDSLLLINPHYAPSVKWNRFSLNYQYRYDLRDFKNYPLHGWYADAEVNLGGFITLSEEKDSRYYIKSTSRKYIALHGPFYFATGATFLFSFKEGQIFADGCFMGYGNDFVRGFQYRVIPVRNYFIHRNNLKYNLLKQRIVVLPLIRTSKFNKVPVSVFTNLFFDQGWSGQGRFSPGNSLAGEYLAGYGLGIDFVTYYDKVLRIEFTMNRFREKGIFLHFTAPV</sequence>
<comment type="caution">
    <text evidence="4">The sequence shown here is derived from an EMBL/GenBank/DDBJ whole genome shotgun (WGS) entry which is preliminary data.</text>
</comment>
<dbReference type="EMBL" id="VSSQ01001310">
    <property type="protein sequence ID" value="MPM07196.1"/>
    <property type="molecule type" value="Genomic_DNA"/>
</dbReference>
<dbReference type="Gene3D" id="2.40.160.50">
    <property type="entry name" value="membrane protein fhac: a member of the omp85/tpsb transporter family"/>
    <property type="match status" value="1"/>
</dbReference>
<reference evidence="4" key="1">
    <citation type="submission" date="2019-08" db="EMBL/GenBank/DDBJ databases">
        <authorList>
            <person name="Kucharzyk K."/>
            <person name="Murdoch R.W."/>
            <person name="Higgins S."/>
            <person name="Loffler F."/>
        </authorList>
    </citation>
    <scope>NUCLEOTIDE SEQUENCE</scope>
</reference>
<comment type="subcellular location">
    <subcellularLocation>
        <location evidence="1">Membrane</location>
    </subcellularLocation>
</comment>
<feature type="domain" description="Bacterial surface antigen (D15)" evidence="3">
    <location>
        <begin position="54"/>
        <end position="346"/>
    </location>
</feature>
<evidence type="ECO:0000313" key="4">
    <source>
        <dbReference type="EMBL" id="MPM07196.1"/>
    </source>
</evidence>
<proteinExistence type="predicted"/>
<dbReference type="InterPro" id="IPR000184">
    <property type="entry name" value="Bac_surfAg_D15"/>
</dbReference>